<feature type="compositionally biased region" description="Basic and acidic residues" evidence="1">
    <location>
        <begin position="143"/>
        <end position="154"/>
    </location>
</feature>
<dbReference type="EMBL" id="JARKIB010000319">
    <property type="protein sequence ID" value="KAJ7714808.1"/>
    <property type="molecule type" value="Genomic_DNA"/>
</dbReference>
<protein>
    <submittedName>
        <fullName evidence="2">Uncharacterized protein</fullName>
    </submittedName>
</protein>
<evidence type="ECO:0000256" key="1">
    <source>
        <dbReference type="SAM" id="MobiDB-lite"/>
    </source>
</evidence>
<reference evidence="2" key="1">
    <citation type="submission" date="2023-03" db="EMBL/GenBank/DDBJ databases">
        <title>Massive genome expansion in bonnet fungi (Mycena s.s.) driven by repeated elements and novel gene families across ecological guilds.</title>
        <authorList>
            <consortium name="Lawrence Berkeley National Laboratory"/>
            <person name="Harder C.B."/>
            <person name="Miyauchi S."/>
            <person name="Viragh M."/>
            <person name="Kuo A."/>
            <person name="Thoen E."/>
            <person name="Andreopoulos B."/>
            <person name="Lu D."/>
            <person name="Skrede I."/>
            <person name="Drula E."/>
            <person name="Henrissat B."/>
            <person name="Morin E."/>
            <person name="Kohler A."/>
            <person name="Barry K."/>
            <person name="LaButti K."/>
            <person name="Morin E."/>
            <person name="Salamov A."/>
            <person name="Lipzen A."/>
            <person name="Mereny Z."/>
            <person name="Hegedus B."/>
            <person name="Baldrian P."/>
            <person name="Stursova M."/>
            <person name="Weitz H."/>
            <person name="Taylor A."/>
            <person name="Grigoriev I.V."/>
            <person name="Nagy L.G."/>
            <person name="Martin F."/>
            <person name="Kauserud H."/>
        </authorList>
    </citation>
    <scope>NUCLEOTIDE SEQUENCE</scope>
    <source>
        <strain evidence="2">CBHHK182m</strain>
    </source>
</reference>
<comment type="caution">
    <text evidence="2">The sequence shown here is derived from an EMBL/GenBank/DDBJ whole genome shotgun (WGS) entry which is preliminary data.</text>
</comment>
<accession>A0AAD7H855</accession>
<organism evidence="2 3">
    <name type="scientific">Mycena metata</name>
    <dbReference type="NCBI Taxonomy" id="1033252"/>
    <lineage>
        <taxon>Eukaryota</taxon>
        <taxon>Fungi</taxon>
        <taxon>Dikarya</taxon>
        <taxon>Basidiomycota</taxon>
        <taxon>Agaricomycotina</taxon>
        <taxon>Agaricomycetes</taxon>
        <taxon>Agaricomycetidae</taxon>
        <taxon>Agaricales</taxon>
        <taxon>Marasmiineae</taxon>
        <taxon>Mycenaceae</taxon>
        <taxon>Mycena</taxon>
    </lineage>
</organism>
<name>A0AAD7H855_9AGAR</name>
<sequence>MGKVAARNHKVLRLVKEGSGTIPAERTVGSKPSLSIWVPIAASVASEEKLILVSALPVEHLSHEEFGSTTKGAKIRTKEFQFIQPIPKSAASSGKMPQTFTAAAGKVSSADGCYTSFVFQMFRSQRALGSWIRKVRNAVGEEGNEKAHEQDKQPDTGPNHQRGEVVQFWLKLQLVDHKEWLQWLLRLNQNQKLAKYGVRGERDSAF</sequence>
<gene>
    <name evidence="2" type="ORF">B0H16DRAFT_1477818</name>
</gene>
<proteinExistence type="predicted"/>
<evidence type="ECO:0000313" key="3">
    <source>
        <dbReference type="Proteomes" id="UP001215598"/>
    </source>
</evidence>
<evidence type="ECO:0000313" key="2">
    <source>
        <dbReference type="EMBL" id="KAJ7714808.1"/>
    </source>
</evidence>
<dbReference type="AlphaFoldDB" id="A0AAD7H855"/>
<keyword evidence="3" id="KW-1185">Reference proteome</keyword>
<feature type="region of interest" description="Disordered" evidence="1">
    <location>
        <begin position="141"/>
        <end position="160"/>
    </location>
</feature>
<dbReference type="Proteomes" id="UP001215598">
    <property type="component" value="Unassembled WGS sequence"/>
</dbReference>